<feature type="compositionally biased region" description="Gly residues" evidence="2">
    <location>
        <begin position="4411"/>
        <end position="4437"/>
    </location>
</feature>
<dbReference type="PANTHER" id="PTHR16166">
    <property type="entry name" value="VACUOLAR PROTEIN SORTING-ASSOCIATED PROTEIN VPS13"/>
    <property type="match status" value="1"/>
</dbReference>
<feature type="region of interest" description="Disordered" evidence="2">
    <location>
        <begin position="1323"/>
        <end position="1413"/>
    </location>
</feature>
<feature type="compositionally biased region" description="Low complexity" evidence="2">
    <location>
        <begin position="1803"/>
        <end position="1818"/>
    </location>
</feature>
<dbReference type="GO" id="GO:0045053">
    <property type="term" value="P:protein retention in Golgi apparatus"/>
    <property type="evidence" value="ECO:0007669"/>
    <property type="project" value="TreeGrafter"/>
</dbReference>
<feature type="compositionally biased region" description="Low complexity" evidence="2">
    <location>
        <begin position="1332"/>
        <end position="1343"/>
    </location>
</feature>
<feature type="region of interest" description="Disordered" evidence="2">
    <location>
        <begin position="4410"/>
        <end position="4469"/>
    </location>
</feature>
<feature type="region of interest" description="Disordered" evidence="2">
    <location>
        <begin position="1584"/>
        <end position="1699"/>
    </location>
</feature>
<feature type="compositionally biased region" description="Low complexity" evidence="2">
    <location>
        <begin position="3579"/>
        <end position="3594"/>
    </location>
</feature>
<evidence type="ECO:0000256" key="2">
    <source>
        <dbReference type="SAM" id="MobiDB-lite"/>
    </source>
</evidence>
<feature type="compositionally biased region" description="Polar residues" evidence="2">
    <location>
        <begin position="1386"/>
        <end position="1396"/>
    </location>
</feature>
<dbReference type="eggNOG" id="KOG1809">
    <property type="taxonomic scope" value="Eukaryota"/>
</dbReference>
<gene>
    <name evidence="3" type="ORF">GNI_008570</name>
</gene>
<feature type="compositionally biased region" description="Basic and acidic residues" evidence="2">
    <location>
        <begin position="1630"/>
        <end position="1641"/>
    </location>
</feature>
<feature type="region of interest" description="Disordered" evidence="2">
    <location>
        <begin position="258"/>
        <end position="286"/>
    </location>
</feature>
<dbReference type="PANTHER" id="PTHR16166:SF93">
    <property type="entry name" value="INTERMEMBRANE LIPID TRANSFER PROTEIN VPS13"/>
    <property type="match status" value="1"/>
</dbReference>
<dbReference type="GO" id="GO:0006623">
    <property type="term" value="P:protein targeting to vacuole"/>
    <property type="evidence" value="ECO:0007669"/>
    <property type="project" value="TreeGrafter"/>
</dbReference>
<feature type="region of interest" description="Disordered" evidence="2">
    <location>
        <begin position="2499"/>
        <end position="2539"/>
    </location>
</feature>
<feature type="region of interest" description="Disordered" evidence="2">
    <location>
        <begin position="3455"/>
        <end position="3507"/>
    </location>
</feature>
<comment type="caution">
    <text evidence="3">The sequence shown here is derived from an EMBL/GenBank/DDBJ whole genome shotgun (WGS) entry which is preliminary data.</text>
</comment>
<dbReference type="Proteomes" id="UP000019763">
    <property type="component" value="Unassembled WGS sequence"/>
</dbReference>
<dbReference type="RefSeq" id="XP_011128716.1">
    <property type="nucleotide sequence ID" value="XM_011130414.1"/>
</dbReference>
<feature type="region of interest" description="Disordered" evidence="2">
    <location>
        <begin position="3578"/>
        <end position="3606"/>
    </location>
</feature>
<feature type="compositionally biased region" description="Pro residues" evidence="2">
    <location>
        <begin position="4305"/>
        <end position="4316"/>
    </location>
</feature>
<dbReference type="InterPro" id="IPR026847">
    <property type="entry name" value="VPS13"/>
</dbReference>
<feature type="compositionally biased region" description="Gly residues" evidence="2">
    <location>
        <begin position="328"/>
        <end position="341"/>
    </location>
</feature>
<feature type="compositionally biased region" description="Polar residues" evidence="2">
    <location>
        <begin position="1367"/>
        <end position="1378"/>
    </location>
</feature>
<proteinExistence type="inferred from homology"/>
<feature type="compositionally biased region" description="Gly residues" evidence="2">
    <location>
        <begin position="3461"/>
        <end position="3483"/>
    </location>
</feature>
<feature type="compositionally biased region" description="Gly residues" evidence="2">
    <location>
        <begin position="866"/>
        <end position="876"/>
    </location>
</feature>
<feature type="compositionally biased region" description="Gly residues" evidence="2">
    <location>
        <begin position="1594"/>
        <end position="1618"/>
    </location>
</feature>
<feature type="compositionally biased region" description="Basic and acidic residues" evidence="2">
    <location>
        <begin position="3484"/>
        <end position="3502"/>
    </location>
</feature>
<feature type="compositionally biased region" description="Basic and acidic residues" evidence="2">
    <location>
        <begin position="4674"/>
        <end position="4686"/>
    </location>
</feature>
<accession>A0A023BCZ8</accession>
<feature type="compositionally biased region" description="Polar residues" evidence="2">
    <location>
        <begin position="1663"/>
        <end position="1677"/>
    </location>
</feature>
<feature type="region of interest" description="Disordered" evidence="2">
    <location>
        <begin position="1778"/>
        <end position="1818"/>
    </location>
</feature>
<keyword evidence="4" id="KW-1185">Reference proteome</keyword>
<evidence type="ECO:0000256" key="1">
    <source>
        <dbReference type="ARBA" id="ARBA00006545"/>
    </source>
</evidence>
<evidence type="ECO:0000313" key="4">
    <source>
        <dbReference type="Proteomes" id="UP000019763"/>
    </source>
</evidence>
<feature type="compositionally biased region" description="Basic and acidic residues" evidence="2">
    <location>
        <begin position="4330"/>
        <end position="4339"/>
    </location>
</feature>
<dbReference type="GeneID" id="22910579"/>
<dbReference type="VEuPathDB" id="CryptoDB:GNI_008570"/>
<dbReference type="EMBL" id="AFNH02000064">
    <property type="protein sequence ID" value="EZG87024.1"/>
    <property type="molecule type" value="Genomic_DNA"/>
</dbReference>
<feature type="region of interest" description="Disordered" evidence="2">
    <location>
        <begin position="443"/>
        <end position="472"/>
    </location>
</feature>
<feature type="region of interest" description="Disordered" evidence="2">
    <location>
        <begin position="4850"/>
        <end position="4872"/>
    </location>
</feature>
<feature type="region of interest" description="Disordered" evidence="2">
    <location>
        <begin position="4674"/>
        <end position="4708"/>
    </location>
</feature>
<feature type="region of interest" description="Disordered" evidence="2">
    <location>
        <begin position="4293"/>
        <end position="4339"/>
    </location>
</feature>
<organism evidence="3 4">
    <name type="scientific">Gregarina niphandrodes</name>
    <name type="common">Septate eugregarine</name>
    <dbReference type="NCBI Taxonomy" id="110365"/>
    <lineage>
        <taxon>Eukaryota</taxon>
        <taxon>Sar</taxon>
        <taxon>Alveolata</taxon>
        <taxon>Apicomplexa</taxon>
        <taxon>Conoidasida</taxon>
        <taxon>Gregarinasina</taxon>
        <taxon>Eugregarinorida</taxon>
        <taxon>Gregarinidae</taxon>
        <taxon>Gregarina</taxon>
    </lineage>
</organism>
<feature type="compositionally biased region" description="Low complexity" evidence="2">
    <location>
        <begin position="4449"/>
        <end position="4463"/>
    </location>
</feature>
<feature type="region of interest" description="Disordered" evidence="2">
    <location>
        <begin position="2272"/>
        <end position="2293"/>
    </location>
</feature>
<reference evidence="3" key="1">
    <citation type="submission" date="2013-12" db="EMBL/GenBank/DDBJ databases">
        <authorList>
            <person name="Omoto C.K."/>
            <person name="Sibley D."/>
            <person name="Venepally P."/>
            <person name="Hadjithomas M."/>
            <person name="Karamycheva S."/>
            <person name="Brunk B."/>
            <person name="Roos D."/>
            <person name="Caler E."/>
            <person name="Lorenzi H."/>
        </authorList>
    </citation>
    <scope>NUCLEOTIDE SEQUENCE</scope>
</reference>
<feature type="compositionally biased region" description="Basic and acidic residues" evidence="2">
    <location>
        <begin position="452"/>
        <end position="470"/>
    </location>
</feature>
<name>A0A023BCZ8_GRENI</name>
<feature type="region of interest" description="Disordered" evidence="2">
    <location>
        <begin position="322"/>
        <end position="350"/>
    </location>
</feature>
<comment type="similarity">
    <text evidence="1">Belongs to the VPS13 family.</text>
</comment>
<dbReference type="OrthoDB" id="347976at2759"/>
<protein>
    <submittedName>
        <fullName evidence="3">Amine-terminal region of chorein, A TM vesicle-mediated sorter</fullName>
    </submittedName>
</protein>
<feature type="region of interest" description="Disordered" evidence="2">
    <location>
        <begin position="862"/>
        <end position="884"/>
    </location>
</feature>
<sequence>MASMLDWLLGYVHRYIENFMEPITGGQLSLAGLLLGKLTIENVQLKQKIMDFMPMPMNLHFQYIGTIKLSLPIWSLFTSPIHVEVKDVIMVVGTKQLKDWNKEAWEASYLPAKKQLLAGNEGSAFVASMEDGFLWRTLIRLGSNVKVEVSNVQVRFEDWYGCSKPYALGATVQSLFVSSVHNEIIPKAEHDYARTGHAAYSDANIIRKQVDIQGVSVYCDQLVFPEDSPVPAGGLTGKLTDGKKRCIAFRPSHRVRGIALGRKSVRRPPGGSPRRDEPTNVASAAEASGAAAAQVANNPIQAGKGFFKSMWNWVKGEVAEDVTNGDADTGGGGGVSGGGGSRRSPPGQMHKIGQIPGTFSIDGRFPYRDVFGELCEVRLYEPPVTGAEGHWHTAMDLLDEVTTANNNLVHEEDAAKAGKQIDRLLGIHQTNLQKEMEIGAINRTQLPPEIDPSTKYKKEKRKEEKPDPKKRFGLMQETEVKGLPMPSLRVRADRVNEMKALMHEALDAFHEYILPPRDLTVVLSLCLLPVESRADNGQHTLKDRTTEATRNFIYRSMQRGKEQMDVEEKPSFWKDKLFGWLPKMGHGGAQAQTMESMQDIGHRLDLDAPVAVDEEPERGGQTLNLLPMCRVDVDVSTMRLTLSTKQIEQLLAWVEIYGNLYPTWCTGMIANLEKPRPPYEAAQLYLDAWLVKMCLMKGTVPPDTMEGPWPVNNLTDSQKRIILWCSKLELAYQSASILALRKEALERWRHDDFSRQTANGNWFSSCCRRPSEPRANTLEATLSGVGVKGQDLAAQDAKEIQELQVNTMEELHKILISETKNSLRTIVFSTDIYVNLFLADAQIYLDLAHVSYGPASTVGTSPKSGSGFGLKTGTGSEGNTPPRLSCTPIYDNTIDLGILVEGVALNLMIKSDKPSGYMSLNCDVYGATVLTIANFLAPVGPTPFETLDSNSSQKQEQLKQARARLLKHLAEGRMMADEEVMKFVADSLAAQTRRQRGNVWRKARGSKDLASQTSIDLLLMVHRSGWSDDSEVRMTTPRVDNGHHHHHRLVQFITGKSGSAMSALSQFLRERAAPSLNCKMAMHMYRLPDVPDMDVSIDVREDITVLAVIAPLMHVLQAAVPLMEVLAIKDLFHLHRICQQVDVVKGREYTAACATGDLPHSSMKVEAHITSAVQLVIPSEAHPICEGLILTLQGLHFTTPHLSPRKPVVEAIRLPLKEQQDVFSLELHDLEIARSSQCLTSFLKQNTKSFLGTDPAGDWETVVRHYMRIINKSEATVSESVILGTENQMEAKIVPPAHPTYPTSGCPDVGMLEIFDAGSSPIAGTSPIGGTSPLSADASPSSLNVSPAAFVGTPLMNPSDPRGLSPNGLSPNGLSPNGLSPDGLSPNGTVSPSLTGVSGEGESLPQRSGLGHTLKRKLEDSIAKHRHHREASREGHGSAAARLMERLGHRHHRAPEPVGASASELRLPRATAVAKSYLLYPTSIEECIIRMTHLPARYSAPAMHLDVFLGRLALEVNSFDLALLSRIGLRAGTMYGVFAPQMGVATQRMANAAAQAEYIIQNVKPVVPMAPVVKVLGHKNSLQFRNRKSQLQPEGGGGSRLGSGLGSRLGDRGLGGRGSMDRGGLSAGRDSTDRGVGDRRVPRLMVTGPDDERDALESHARSRQNVGHQSASHRSATGQSGGGQSSSGRGDESEASYSATALQQLEEDIDGLLEESDLAEILGARQAAAEFAKSGHMDLEVRPEMLVAEDTHRAVEQWSRLSKHVEFYNGSNGVPGNWKVQARSTAAGTTGVAEDSRSDPDGSLPESPSVYSASSSPPKQTLCSETLLPLGPQLWLPRPDSGFTIIHCKIGQISVLVCSVPDDIPNNLPDRVETEQDEKTRSAWNPHVTYPARHFAYNPYQLTEPLVSVHLAHITAICGFGAKGEMTARVCVSNLRINEEMGITPLNMSYLYLASHTVQPCIPHTGYVRNWSGILQDEGLKTIMGVPRQNDDDEMPLVTDPIRELVYYTDWYSRECVSGHEYVAEQEEHSQHIRVNFIGNLTDFSKVFATVDFSPFRLTLPLEFVDELTEFTSNLALMMLSLDDANLTAVDATDEGAANLVLPSFQPVKFRSLEQGVEYPQLPLPPLNATKPIEDRMVEKGHVQVRFSAVEVFIPVEPIRLPKEGPKKKAKFGFDEPSGAMHLDVQQRQLNEMDRRLAMMTIYRWKEVVHRTLRNQSQGMGASLSRKNQAVLPLCFAIRCGVDVDMMLYGYSSTLRCPIELQPLFQDALSSRTTSRPQISPDPSFDRMSVSDLDENPSRKQFRFQRTLDSYRWVEACLRAPISNQPLIRQVCPGQVHVSATVESITVDFLRPSCYTLFSMPKVAWDRQTLYANVPGPGLHPVEMADVSKNPLLSPTSLRLSLELALPGEREMYERFYGFSKIEAITARRLFGIPDDSPPEYIKLNIDISPVGVSMNETTICQLLKLLAVGGDLGAHLGEKASRYALMTEMLCRYDRLEATGAPDSDGTDDEKPKAGTNYIMRDDEPDAQAMEKRSARGASFNQESGAAINLLDRGDNDHRGGGPGTDPTIGGKFALQDDGTESTQHSTDDDDDAYSMTQWLLSAGVPPELAPGLFGFNVSTSWELVEIDFNMPLVRITLWDCDREVGFQKTGPTLFDIAITNTRVQAVCRPVSSLSQPPEWWGEINSGEELLAGTDLIALSFVSYDFDPLFSNPYRIKPIPKNGLYYALKTVAKNYYATYRISNQGGGMQGLTDDQMDITFRGRIDDIENKIAAALPWLCFDGGTLIAINCSGNKQSETKQISLLEPMTVRFIGGKRSPKSQMHVTSEISWVNLSVSLFLLDSWLKFAQEVLCQEVPEEMSRLKLQAYLRSCHKRLNKMSGFSRPKSRTVSSSKSKLGGGNAFGTCTTDSLVPSFIASRAAMSSVRHWVLGQPRETTPAMVEETWSGVKFYLRPLGCWDPHKALAKTFTSISQSLGATFFAQGKAIASGQYVATTDFPLLPDKGIREVSKTDMAAALLTNLAGGSAVSASPGKALPVLELVNLLGQPLGVYVKKSAASDPTLEDWHVVQPNQCFAVPVCLVGQEVVLSDFCLRLRLMNEVFDLRSTVELRAFAESVQSYISEELFAQKQGKALVKKPKGRVNYYTLSLAGLAQAAQATQTAVTQAETPSRKKKRCRTKLCPNGLAIGGRRKKPGHVVGEIGVRRKLPLLCRLRTAMLDVKLPVANSQRSIDLQWGFQMLLSSTFSAKNMTQESLCLAPISPSVSAQELKQCAASMTASCDEIIQAPTGSTFRHWLESRECAALLYRLPPPAPPLDGEPDWVTVPQEATTAVRRAATLEGAAALEGYLQNDLSAQSDDSSGEWQTIVQTLRRKALKQPLIDGISCLLLPANNNADPESTLDAPRRNSVATGSPWPARCPRAYPLYWLLAKNSYVAAVDPRSFKALKTAARTALGGPDDPALGGLGHGQGGSGQGGNGNEPGGGADSREQGGWGREHGGGRDSVPENGGLLAPSSRQFLFYLASQPQKLGPLMVSREVNRLLAHYETLASKSDIASLTRYVHRLDPKPRVMKLAVAKASEPTAGASASVPPAGGATLEEAASPASLSGGVRPDFNEAKHYSVSQSVVAADPYMLAGDGVCVQTVIAPLFEFSNRLPRDVQVSSARTARRIARMARMEMMETGGVSSISATDLGNVGGSTYIHAGESHLLPLAENGIEFTFGSVKTLGSISVDLRNHEQETLELVCRAVEPSLRRRMRPSKLADLRDNLLAPSESFSKSEMDKTTVVLEDGTSPEEDFNICLEVSPANVQTVGCGGEVVARDTESVVVNCRCYMKTLTLFSDLWIVNRLSYPLAVKAKPAVELLPHKRVVATAGLSRAGSAKMSIDKRTFAQIPGAKYFLKAESIGDALGDALGGAIGEAIGVKSGWRAGFSSTASVLSDPVKFSSSLSVATPVDFPATDSTPALSLLVWMARAPAPFLRTSTVEVMPAYVFANDSDAVLYVRESPYKANWMKDQRVEHGAFLAVPPGARIEFHPQRKKKNGSIRIQVSALPEVERFHQVVLQQSANKTGAVNDADAPLWSQPIQISNAQVIQLRYPTIDSPAVSVGAFGLIDISVTMKNGVRLISFMPSHVPEFRLCNLSSVALGVAQHNLHGPFEILKPLAARRTHNLEHPALEKVAVDYDTVKEGMLIKLVGGNKRSDELKQLEAAFAQMSEVTDKDLRAWNAAKQQFGRLFELNKHFEQMRRRKLAGGTVTDRLMFLPVPGGNIVPIRIKLRFVSGVKWLILENFRGQLPRVPHHKLRGSGHPGGPPPGPPPGPPRGHRGFEQQAAQAREAEETAKREFEKRRKVNELWLRMQGGQDCAVELATLCKYERVQLDEMQRVFPFGSRTAKDTFSAAFEKVTGLKFVHDLSQGRGGQGAQGQGAQGQGGQGQGGQGQGRGEPTTEGGVLRSDVSSASSATPSAVDIAGGATTDDAFEIEPVPVPGARVKKTDDDVAIADGDLIVNPLEDEVPEVSSTFAADLRIDGFGLDVVDHRLSRDLLYVSLARIALTCHSDGSETFKLMLSVGWCQIDATSNDSYYPTVLRPLRDLHHNAARAAAEDEEHEEQEQPILILPGETSQNTFAFDDPKLFDPLLLERFGGNENFEFLRVVLENRMAQPISDTETILQKFVAHTRELDTHKKKPREEQDAPPTPVQREIASANRPDDDSSVFASQRGAVVLPPSVGPTASGAALMDIPLCAIDLCPIAVNVDYPLIQAMMKLLDHAMVICDKYSLDLVQGDPSEIQQSDRQPYSEPWKKYLGGTDCLFRTKAVLMKVSLSSLDIGEIQLILNINLGSRGVRKLKRGPQSSALAAATSAEGEGEWEESGTSSVLKKTSDGHEMMSAFVQGNQDPAVVANGELAPGIRPEDDEPVESEFVKAILGVLQLKASLSDAQIQLPSMQYRDLTGPSDEVAMEIITPYITKAAKQVAKVLGAIDLFGNPSLVVRHCTGGVSRAITEVRFGCFRSTNSYQRLHPNIAIRSRACQQPCLAVFFALRHSVVGLSSALLECVSRCLGSWTQLMETASRNGDQFSIRPGATSKVNSGSIIDQPANIFEGLRMGLSTGLYLATLSLTNFLAKPCRGLVAAFGKKRDADLLDSAGYDSDDDEELLPLADADADADDNDSLLEQRFGSRAAKAAGTISCAALSAVGSCLFGLPSALCACCSLTAGGALQNIIKIPMLSSVRSRRVFFRPAGNNTFQTMRQFEPHYALWAALGSNSARLSRFLGISRTSPLLKAHTNVVLTLPLATLDTKTGQAAPAVLLLGTQKVGLMTKRGVRWHLPWRHLALVEFVAFPTPANVPHHHPLVTALRFTLAGNKSTEDPFVILNADPTIGWDQFLLAASLFLDLSPPA</sequence>
<evidence type="ECO:0000313" key="3">
    <source>
        <dbReference type="EMBL" id="EZG87024.1"/>
    </source>
</evidence>
<feature type="region of interest" description="Disordered" evidence="2">
    <location>
        <begin position="2552"/>
        <end position="2592"/>
    </location>
</feature>